<dbReference type="GeneID" id="14865911"/>
<sequence length="352" mass="39214">MITAVCFKTGGQTPRESNNNAYDHGGGTQNDKEKGRSLPYTSNLTGAAALAVTGMVMDGELNRIVQSRATPTQQQPKKQPSSCDVEIFVTSFSPNPTTSGGTTSTTTTKATSIYSNDSRIQSQISQPNKNDDNDTIAQKKREESDFGLLLWESSQVVSWFIVDQCKRSDDGSCIDKPIFINNETTTIELGAGIGLPSLVSMALGSKLSIITDYKQELLDNVQRIIDYNKQITTSSFSNYNGPDPLYCVLAYSQFTDQVLQLPKDIDYLFASDLFYNNTKDYDDIFATFKFFLNRNRNLIIYCSYQIRSSEKTIGQYLLKWGMNATVIPLDQFLPNTVQLKSEIILLQIVNSN</sequence>
<dbReference type="EMBL" id="GL883029">
    <property type="protein sequence ID" value="EGG14047.1"/>
    <property type="molecule type" value="Genomic_DNA"/>
</dbReference>
<dbReference type="InterPro" id="IPR029063">
    <property type="entry name" value="SAM-dependent_MTases_sf"/>
</dbReference>
<dbReference type="Pfam" id="PF10294">
    <property type="entry name" value="Methyltransf_16"/>
    <property type="match status" value="1"/>
</dbReference>
<proteinExistence type="inferred from homology"/>
<organism evidence="6 7">
    <name type="scientific">Cavenderia fasciculata</name>
    <name type="common">Slime mold</name>
    <name type="synonym">Dictyostelium fasciculatum</name>
    <dbReference type="NCBI Taxonomy" id="261658"/>
    <lineage>
        <taxon>Eukaryota</taxon>
        <taxon>Amoebozoa</taxon>
        <taxon>Evosea</taxon>
        <taxon>Eumycetozoa</taxon>
        <taxon>Dictyostelia</taxon>
        <taxon>Acytosteliales</taxon>
        <taxon>Cavenderiaceae</taxon>
        <taxon>Cavenderia</taxon>
    </lineage>
</organism>
<dbReference type="PANTHER" id="PTHR14614">
    <property type="entry name" value="HEPATOCELLULAR CARCINOMA-ASSOCIATED ANTIGEN"/>
    <property type="match status" value="1"/>
</dbReference>
<dbReference type="InterPro" id="IPR019410">
    <property type="entry name" value="Methyltransf_16"/>
</dbReference>
<dbReference type="KEGG" id="dfa:DFA_11810"/>
<evidence type="ECO:0000256" key="2">
    <source>
        <dbReference type="ARBA" id="ARBA00022679"/>
    </source>
</evidence>
<comment type="similarity">
    <text evidence="4">Belongs to the methyltransferase superfamily. METTL23 family.</text>
</comment>
<evidence type="ECO:0000256" key="5">
    <source>
        <dbReference type="SAM" id="MobiDB-lite"/>
    </source>
</evidence>
<evidence type="ECO:0000256" key="4">
    <source>
        <dbReference type="ARBA" id="ARBA00043988"/>
    </source>
</evidence>
<evidence type="ECO:0000313" key="6">
    <source>
        <dbReference type="EMBL" id="EGG14047.1"/>
    </source>
</evidence>
<feature type="region of interest" description="Disordered" evidence="5">
    <location>
        <begin position="90"/>
        <end position="135"/>
    </location>
</feature>
<dbReference type="Proteomes" id="UP000007797">
    <property type="component" value="Unassembled WGS sequence"/>
</dbReference>
<feature type="compositionally biased region" description="Low complexity" evidence="5">
    <location>
        <begin position="90"/>
        <end position="112"/>
    </location>
</feature>
<feature type="region of interest" description="Disordered" evidence="5">
    <location>
        <begin position="1"/>
        <end position="40"/>
    </location>
</feature>
<dbReference type="PANTHER" id="PTHR14614:SF164">
    <property type="entry name" value="HISTONE-ARGININE METHYLTRANSFERASE METTL23"/>
    <property type="match status" value="1"/>
</dbReference>
<dbReference type="Gene3D" id="3.40.50.150">
    <property type="entry name" value="Vaccinia Virus protein VP39"/>
    <property type="match status" value="1"/>
</dbReference>
<dbReference type="AlphaFoldDB" id="F4QEA0"/>
<reference evidence="7" key="1">
    <citation type="journal article" date="2011" name="Genome Res.">
        <title>Phylogeny-wide analysis of social amoeba genomes highlights ancient origins for complex intercellular communication.</title>
        <authorList>
            <person name="Heidel A.J."/>
            <person name="Lawal H.M."/>
            <person name="Felder M."/>
            <person name="Schilde C."/>
            <person name="Helps N.R."/>
            <person name="Tunggal B."/>
            <person name="Rivero F."/>
            <person name="John U."/>
            <person name="Schleicher M."/>
            <person name="Eichinger L."/>
            <person name="Platzer M."/>
            <person name="Noegel A.A."/>
            <person name="Schaap P."/>
            <person name="Gloeckner G."/>
        </authorList>
    </citation>
    <scope>NUCLEOTIDE SEQUENCE [LARGE SCALE GENOMIC DNA]</scope>
    <source>
        <strain evidence="7">SH3</strain>
    </source>
</reference>
<evidence type="ECO:0000313" key="7">
    <source>
        <dbReference type="Proteomes" id="UP000007797"/>
    </source>
</evidence>
<dbReference type="RefSeq" id="XP_004350755.1">
    <property type="nucleotide sequence ID" value="XM_004350704.1"/>
</dbReference>
<keyword evidence="7" id="KW-1185">Reference proteome</keyword>
<dbReference type="GO" id="GO:0005634">
    <property type="term" value="C:nucleus"/>
    <property type="evidence" value="ECO:0007669"/>
    <property type="project" value="TreeGrafter"/>
</dbReference>
<name>F4QEA0_CACFS</name>
<feature type="compositionally biased region" description="Polar residues" evidence="5">
    <location>
        <begin position="10"/>
        <end position="21"/>
    </location>
</feature>
<feature type="compositionally biased region" description="Polar residues" evidence="5">
    <location>
        <begin position="113"/>
        <end position="128"/>
    </location>
</feature>
<keyword evidence="3" id="KW-0949">S-adenosyl-L-methionine</keyword>
<evidence type="ECO:0000256" key="1">
    <source>
        <dbReference type="ARBA" id="ARBA00022603"/>
    </source>
</evidence>
<dbReference type="OrthoDB" id="407325at2759"/>
<keyword evidence="2" id="KW-0808">Transferase</keyword>
<dbReference type="GO" id="GO:0008168">
    <property type="term" value="F:methyltransferase activity"/>
    <property type="evidence" value="ECO:0007669"/>
    <property type="project" value="UniProtKB-KW"/>
</dbReference>
<evidence type="ECO:0000256" key="3">
    <source>
        <dbReference type="ARBA" id="ARBA00022691"/>
    </source>
</evidence>
<dbReference type="GO" id="GO:0032259">
    <property type="term" value="P:methylation"/>
    <property type="evidence" value="ECO:0007669"/>
    <property type="project" value="UniProtKB-KW"/>
</dbReference>
<gene>
    <name evidence="6" type="ORF">DFA_11810</name>
</gene>
<dbReference type="GO" id="GO:0005737">
    <property type="term" value="C:cytoplasm"/>
    <property type="evidence" value="ECO:0007669"/>
    <property type="project" value="TreeGrafter"/>
</dbReference>
<accession>F4QEA0</accession>
<keyword evidence="1" id="KW-0489">Methyltransferase</keyword>
<protein>
    <submittedName>
        <fullName evidence="6">Uncharacterized protein</fullName>
    </submittedName>
</protein>
<dbReference type="STRING" id="1054147.F4QEA0"/>